<name>A0A0D2HTY3_9BACT</name>
<dbReference type="Pfam" id="PF12690">
    <property type="entry name" value="BsuPI"/>
    <property type="match status" value="1"/>
</dbReference>
<organism evidence="2 3">
    <name type="scientific">Dethiosulfatarculus sandiegensis</name>
    <dbReference type="NCBI Taxonomy" id="1429043"/>
    <lineage>
        <taxon>Bacteria</taxon>
        <taxon>Pseudomonadati</taxon>
        <taxon>Thermodesulfobacteriota</taxon>
        <taxon>Desulfarculia</taxon>
        <taxon>Desulfarculales</taxon>
        <taxon>Desulfarculaceae</taxon>
        <taxon>Dethiosulfatarculus</taxon>
    </lineage>
</organism>
<dbReference type="InParanoid" id="A0A0D2HTY3"/>
<proteinExistence type="predicted"/>
<evidence type="ECO:0000313" key="2">
    <source>
        <dbReference type="EMBL" id="KIX13928.1"/>
    </source>
</evidence>
<keyword evidence="3" id="KW-1185">Reference proteome</keyword>
<evidence type="ECO:0000259" key="1">
    <source>
        <dbReference type="Pfam" id="PF12690"/>
    </source>
</evidence>
<evidence type="ECO:0000313" key="3">
    <source>
        <dbReference type="Proteomes" id="UP000032233"/>
    </source>
</evidence>
<dbReference type="InterPro" id="IPR038144">
    <property type="entry name" value="IPI"/>
</dbReference>
<gene>
    <name evidence="2" type="ORF">X474_12280</name>
</gene>
<reference evidence="2 3" key="1">
    <citation type="submission" date="2013-11" db="EMBL/GenBank/DDBJ databases">
        <title>Metagenomic analysis of a methanogenic consortium involved in long chain n-alkane degradation.</title>
        <authorList>
            <person name="Davidova I.A."/>
            <person name="Callaghan A.V."/>
            <person name="Wawrik B."/>
            <person name="Pruitt S."/>
            <person name="Marks C."/>
            <person name="Duncan K.E."/>
            <person name="Suflita J.M."/>
        </authorList>
    </citation>
    <scope>NUCLEOTIDE SEQUENCE [LARGE SCALE GENOMIC DNA]</scope>
    <source>
        <strain evidence="2 3">SPR</strain>
    </source>
</reference>
<sequence>MAVFEGYLFSKLHLIGSKSEGVSYFLQLSDYEEVYVTKKAVLWQQDEVLHPYLNQKVSIKGELVQGALQYEEISPLGYLGIRTDRQEGMEVELAAKPAIIYLPKEGETPFLPLTMTLSAIWTKRSVWHGLCPTSQIYDFWAEFNGKEIWRWSADRVFMPVVTQVVMTGHVPYHYSESWLIPPEAISEPGTLMLNGIYIPTGQEDSLGIQVKSD</sequence>
<feature type="domain" description="Intracellular proteinase inhibitor BsuPI" evidence="1">
    <location>
        <begin position="132"/>
        <end position="192"/>
    </location>
</feature>
<dbReference type="InterPro" id="IPR020481">
    <property type="entry name" value="Intracell_prot_inh_BsuPI"/>
</dbReference>
<dbReference type="OrthoDB" id="1357684at2"/>
<comment type="caution">
    <text evidence="2">The sequence shown here is derived from an EMBL/GenBank/DDBJ whole genome shotgun (WGS) entry which is preliminary data.</text>
</comment>
<dbReference type="RefSeq" id="WP_044348833.1">
    <property type="nucleotide sequence ID" value="NZ_AZAC01000014.1"/>
</dbReference>
<dbReference type="EMBL" id="AZAC01000014">
    <property type="protein sequence ID" value="KIX13928.1"/>
    <property type="molecule type" value="Genomic_DNA"/>
</dbReference>
<dbReference type="AlphaFoldDB" id="A0A0D2HTY3"/>
<dbReference type="Proteomes" id="UP000032233">
    <property type="component" value="Unassembled WGS sequence"/>
</dbReference>
<protein>
    <recommendedName>
        <fullName evidence="1">Intracellular proteinase inhibitor BsuPI domain-containing protein</fullName>
    </recommendedName>
</protein>
<dbReference type="Gene3D" id="2.60.40.2360">
    <property type="entry name" value="Intracellular proteinase inhibitor BsuPI"/>
    <property type="match status" value="1"/>
</dbReference>
<accession>A0A0D2HTY3</accession>